<keyword evidence="2" id="KW-0472">Membrane</keyword>
<evidence type="ECO:0000256" key="1">
    <source>
        <dbReference type="SAM" id="MobiDB-lite"/>
    </source>
</evidence>
<dbReference type="Proteomes" id="UP000001876">
    <property type="component" value="Unassembled WGS sequence"/>
</dbReference>
<evidence type="ECO:0000313" key="3">
    <source>
        <dbReference type="EMBL" id="EEH55111.1"/>
    </source>
</evidence>
<reference evidence="3 4" key="1">
    <citation type="journal article" date="2009" name="Science">
        <title>Green evolution and dynamic adaptations revealed by genomes of the marine picoeukaryotes Micromonas.</title>
        <authorList>
            <person name="Worden A.Z."/>
            <person name="Lee J.H."/>
            <person name="Mock T."/>
            <person name="Rouze P."/>
            <person name="Simmons M.P."/>
            <person name="Aerts A.L."/>
            <person name="Allen A.E."/>
            <person name="Cuvelier M.L."/>
            <person name="Derelle E."/>
            <person name="Everett M.V."/>
            <person name="Foulon E."/>
            <person name="Grimwood J."/>
            <person name="Gundlach H."/>
            <person name="Henrissat B."/>
            <person name="Napoli C."/>
            <person name="McDonald S.M."/>
            <person name="Parker M.S."/>
            <person name="Rombauts S."/>
            <person name="Salamov A."/>
            <person name="Von Dassow P."/>
            <person name="Badger J.H."/>
            <person name="Coutinho P.M."/>
            <person name="Demir E."/>
            <person name="Dubchak I."/>
            <person name="Gentemann C."/>
            <person name="Eikrem W."/>
            <person name="Gready J.E."/>
            <person name="John U."/>
            <person name="Lanier W."/>
            <person name="Lindquist E.A."/>
            <person name="Lucas S."/>
            <person name="Mayer K.F."/>
            <person name="Moreau H."/>
            <person name="Not F."/>
            <person name="Otillar R."/>
            <person name="Panaud O."/>
            <person name="Pangilinan J."/>
            <person name="Paulsen I."/>
            <person name="Piegu B."/>
            <person name="Poliakov A."/>
            <person name="Robbens S."/>
            <person name="Schmutz J."/>
            <person name="Toulza E."/>
            <person name="Wyss T."/>
            <person name="Zelensky A."/>
            <person name="Zhou K."/>
            <person name="Armbrust E.V."/>
            <person name="Bhattacharya D."/>
            <person name="Goodenough U.W."/>
            <person name="Van de Peer Y."/>
            <person name="Grigoriev I.V."/>
        </authorList>
    </citation>
    <scope>NUCLEOTIDE SEQUENCE [LARGE SCALE GENOMIC DNA]</scope>
    <source>
        <strain evidence="3 4">CCMP1545</strain>
    </source>
</reference>
<dbReference type="KEGG" id="mpp:MICPUCDRAFT_60043"/>
<protein>
    <submittedName>
        <fullName evidence="3">Predicted protein</fullName>
    </submittedName>
</protein>
<dbReference type="AlphaFoldDB" id="C1MX63"/>
<dbReference type="EMBL" id="GG663742">
    <property type="protein sequence ID" value="EEH55111.1"/>
    <property type="molecule type" value="Genomic_DNA"/>
</dbReference>
<dbReference type="OrthoDB" id="10588365at2759"/>
<keyword evidence="2" id="KW-0812">Transmembrane</keyword>
<name>C1MX63_MICPC</name>
<feature type="transmembrane region" description="Helical" evidence="2">
    <location>
        <begin position="72"/>
        <end position="90"/>
    </location>
</feature>
<dbReference type="RefSeq" id="XP_003060342.1">
    <property type="nucleotide sequence ID" value="XM_003060296.1"/>
</dbReference>
<feature type="region of interest" description="Disordered" evidence="1">
    <location>
        <begin position="1"/>
        <end position="26"/>
    </location>
</feature>
<sequence>MRDASGMRRPGRSVTMRPGTNSRNDVDIRETLLARSSNLGEIDAGFAESDVAGFSARARVAHDKGTKNARRCLATMIVALVAIGFLRPMYGPYIDRFGDGGDITNFFSKVESVVEERIQRYGLKVQQRTWGSSRGWRGHGNGFREGDG</sequence>
<proteinExistence type="predicted"/>
<keyword evidence="2" id="KW-1133">Transmembrane helix</keyword>
<dbReference type="GeneID" id="9685780"/>
<gene>
    <name evidence="3" type="ORF">MICPUCDRAFT_60043</name>
</gene>
<keyword evidence="4" id="KW-1185">Reference proteome</keyword>
<organism evidence="4">
    <name type="scientific">Micromonas pusilla (strain CCMP1545)</name>
    <name type="common">Picoplanktonic green alga</name>
    <dbReference type="NCBI Taxonomy" id="564608"/>
    <lineage>
        <taxon>Eukaryota</taxon>
        <taxon>Viridiplantae</taxon>
        <taxon>Chlorophyta</taxon>
        <taxon>Mamiellophyceae</taxon>
        <taxon>Mamiellales</taxon>
        <taxon>Mamiellaceae</taxon>
        <taxon>Micromonas</taxon>
    </lineage>
</organism>
<evidence type="ECO:0000313" key="4">
    <source>
        <dbReference type="Proteomes" id="UP000001876"/>
    </source>
</evidence>
<accession>C1MX63</accession>
<evidence type="ECO:0000256" key="2">
    <source>
        <dbReference type="SAM" id="Phobius"/>
    </source>
</evidence>